<keyword evidence="4" id="KW-1015">Disulfide bond</keyword>
<keyword evidence="2 6" id="KW-0808">Transferase</keyword>
<name>A0A835YPP3_9STRA</name>
<evidence type="ECO:0000256" key="2">
    <source>
        <dbReference type="ARBA" id="ARBA00022679"/>
    </source>
</evidence>
<comment type="caution">
    <text evidence="6">The sequence shown here is derived from an EMBL/GenBank/DDBJ whole genome shotgun (WGS) entry which is preliminary data.</text>
</comment>
<reference evidence="6" key="1">
    <citation type="submission" date="2021-02" db="EMBL/GenBank/DDBJ databases">
        <title>First Annotated Genome of the Yellow-green Alga Tribonema minus.</title>
        <authorList>
            <person name="Mahan K.M."/>
        </authorList>
    </citation>
    <scope>NUCLEOTIDE SEQUENCE</scope>
    <source>
        <strain evidence="6">UTEX B ZZ1240</strain>
    </source>
</reference>
<dbReference type="Proteomes" id="UP000664859">
    <property type="component" value="Unassembled WGS sequence"/>
</dbReference>
<feature type="domain" description="Glycosyl transferase 64" evidence="5">
    <location>
        <begin position="41"/>
        <end position="281"/>
    </location>
</feature>
<dbReference type="PANTHER" id="PTHR48261">
    <property type="entry name" value="ACETYLGLUCOSAMINYLTRANSFERASE"/>
    <property type="match status" value="1"/>
</dbReference>
<accession>A0A835YPP3</accession>
<dbReference type="Pfam" id="PF09258">
    <property type="entry name" value="Glyco_transf_64"/>
    <property type="match status" value="1"/>
</dbReference>
<dbReference type="Gene3D" id="3.90.550.10">
    <property type="entry name" value="Spore Coat Polysaccharide Biosynthesis Protein SpsA, Chain A"/>
    <property type="match status" value="1"/>
</dbReference>
<keyword evidence="7" id="KW-1185">Reference proteome</keyword>
<proteinExistence type="predicted"/>
<evidence type="ECO:0000256" key="3">
    <source>
        <dbReference type="ARBA" id="ARBA00023136"/>
    </source>
</evidence>
<dbReference type="PANTHER" id="PTHR48261:SF2">
    <property type="entry name" value="ACETYLGLUCOSAMINYLTRANSFERASE"/>
    <property type="match status" value="1"/>
</dbReference>
<evidence type="ECO:0000313" key="7">
    <source>
        <dbReference type="Proteomes" id="UP000664859"/>
    </source>
</evidence>
<organism evidence="6 7">
    <name type="scientific">Tribonema minus</name>
    <dbReference type="NCBI Taxonomy" id="303371"/>
    <lineage>
        <taxon>Eukaryota</taxon>
        <taxon>Sar</taxon>
        <taxon>Stramenopiles</taxon>
        <taxon>Ochrophyta</taxon>
        <taxon>PX clade</taxon>
        <taxon>Xanthophyceae</taxon>
        <taxon>Tribonematales</taxon>
        <taxon>Tribonemataceae</taxon>
        <taxon>Tribonema</taxon>
    </lineage>
</organism>
<protein>
    <submittedName>
        <fullName evidence="6">Glucuronyl/N-acetylglucosaminyl transferase EXT2</fullName>
    </submittedName>
</protein>
<dbReference type="InterPro" id="IPR015338">
    <property type="entry name" value="GT64_dom"/>
</dbReference>
<dbReference type="GO" id="GO:0016020">
    <property type="term" value="C:membrane"/>
    <property type="evidence" value="ECO:0007669"/>
    <property type="project" value="UniProtKB-SubCell"/>
</dbReference>
<sequence length="293" mass="33106">MVIVLLAAYAIASHLLRLDFTELPVRETSFVPGDGGAVKQFSVRVNTYKRNENLKRSVEVVAKCPSVASLTIVWSEQENDPPPLDFFAPHARPLISVEKHTVNSLNNRFRALTQPTTEAVFSMDDDVLFRCQDLAFAFDTWKAAKGTMVGFHPRLVTLDRATGQHRYRSWWYVWRTGAYNMVLTKAAFFHRDYLETYFSVLSDEARAYVDATRNCDDVAMAALIAHVSGAPPIWVEADTSDLGVTNAISASRDHFAERGRCLDFFVAQLGGASPFRTAQFKAVRAKRLWWFTR</sequence>
<evidence type="ECO:0000256" key="4">
    <source>
        <dbReference type="ARBA" id="ARBA00023157"/>
    </source>
</evidence>
<dbReference type="InterPro" id="IPR004263">
    <property type="entry name" value="Exostosin"/>
</dbReference>
<evidence type="ECO:0000259" key="5">
    <source>
        <dbReference type="Pfam" id="PF09258"/>
    </source>
</evidence>
<dbReference type="AlphaFoldDB" id="A0A835YPP3"/>
<keyword evidence="3" id="KW-0472">Membrane</keyword>
<comment type="subcellular location">
    <subcellularLocation>
        <location evidence="1">Membrane</location>
    </subcellularLocation>
</comment>
<evidence type="ECO:0000256" key="1">
    <source>
        <dbReference type="ARBA" id="ARBA00004370"/>
    </source>
</evidence>
<dbReference type="OrthoDB" id="5954868at2759"/>
<dbReference type="SUPFAM" id="SSF53448">
    <property type="entry name" value="Nucleotide-diphospho-sugar transferases"/>
    <property type="match status" value="1"/>
</dbReference>
<dbReference type="GO" id="GO:0016757">
    <property type="term" value="F:glycosyltransferase activity"/>
    <property type="evidence" value="ECO:0007669"/>
    <property type="project" value="InterPro"/>
</dbReference>
<dbReference type="EMBL" id="JAFCMP010000512">
    <property type="protein sequence ID" value="KAG5178776.1"/>
    <property type="molecule type" value="Genomic_DNA"/>
</dbReference>
<evidence type="ECO:0000313" key="6">
    <source>
        <dbReference type="EMBL" id="KAG5178776.1"/>
    </source>
</evidence>
<gene>
    <name evidence="6" type="ORF">JKP88DRAFT_168491</name>
</gene>
<dbReference type="InterPro" id="IPR029044">
    <property type="entry name" value="Nucleotide-diphossugar_trans"/>
</dbReference>